<comment type="caution">
    <text evidence="1">The sequence shown here is derived from an EMBL/GenBank/DDBJ whole genome shotgun (WGS) entry which is preliminary data.</text>
</comment>
<dbReference type="AlphaFoldDB" id="X0Z631"/>
<name>X0Z631_9ZZZZ</name>
<feature type="non-terminal residue" evidence="1">
    <location>
        <position position="172"/>
    </location>
</feature>
<feature type="non-terminal residue" evidence="1">
    <location>
        <position position="1"/>
    </location>
</feature>
<gene>
    <name evidence="1" type="ORF">S01H1_83284</name>
</gene>
<reference evidence="1" key="1">
    <citation type="journal article" date="2014" name="Front. Microbiol.">
        <title>High frequency of phylogenetically diverse reductive dehalogenase-homologous genes in deep subseafloor sedimentary metagenomes.</title>
        <authorList>
            <person name="Kawai M."/>
            <person name="Futagami T."/>
            <person name="Toyoda A."/>
            <person name="Takaki Y."/>
            <person name="Nishi S."/>
            <person name="Hori S."/>
            <person name="Arai W."/>
            <person name="Tsubouchi T."/>
            <person name="Morono Y."/>
            <person name="Uchiyama I."/>
            <person name="Ito T."/>
            <person name="Fujiyama A."/>
            <person name="Inagaki F."/>
            <person name="Takami H."/>
        </authorList>
    </citation>
    <scope>NUCLEOTIDE SEQUENCE</scope>
    <source>
        <strain evidence="1">Expedition CK06-06</strain>
    </source>
</reference>
<accession>X0Z631</accession>
<organism evidence="1">
    <name type="scientific">marine sediment metagenome</name>
    <dbReference type="NCBI Taxonomy" id="412755"/>
    <lineage>
        <taxon>unclassified sequences</taxon>
        <taxon>metagenomes</taxon>
        <taxon>ecological metagenomes</taxon>
    </lineage>
</organism>
<proteinExistence type="predicted"/>
<evidence type="ECO:0000313" key="1">
    <source>
        <dbReference type="EMBL" id="GAG43991.1"/>
    </source>
</evidence>
<dbReference type="EMBL" id="BARS01056592">
    <property type="protein sequence ID" value="GAG43991.1"/>
    <property type="molecule type" value="Genomic_DNA"/>
</dbReference>
<protein>
    <submittedName>
        <fullName evidence="1">Uncharacterized protein</fullName>
    </submittedName>
</protein>
<sequence length="172" mass="18993">THSEINDIVQGVLIPKDAMGQDVDSTFDWTNAATYWDTTVNDKNDLVKGINAAAEDSRMISLPAPRTPAPAGGPIAGVPVPMLPKRHELLNTRELEATLREVDPNLKVVTADMLFKAHQRDVELAAARMEEEFIKNNPTTLLPEEANSWAHYVYLRKHLYGAPQEPKPGTAT</sequence>